<evidence type="ECO:0000259" key="8">
    <source>
        <dbReference type="Pfam" id="PF25023"/>
    </source>
</evidence>
<keyword evidence="2 5" id="KW-0081">Bacteriolytic enzyme</keyword>
<dbReference type="SUPFAM" id="SSF53955">
    <property type="entry name" value="Lysozyme-like"/>
    <property type="match status" value="1"/>
</dbReference>
<dbReference type="Gene3D" id="1.10.530.40">
    <property type="match status" value="1"/>
</dbReference>
<dbReference type="GO" id="GO:0031640">
    <property type="term" value="P:killing of cells of another organism"/>
    <property type="evidence" value="ECO:0007669"/>
    <property type="project" value="UniProtKB-KW"/>
</dbReference>
<dbReference type="NCBIfam" id="TIGR03696">
    <property type="entry name" value="Rhs_assc_core"/>
    <property type="match status" value="1"/>
</dbReference>
<dbReference type="InterPro" id="IPR002196">
    <property type="entry name" value="Glyco_hydro_24"/>
</dbReference>
<dbReference type="EC" id="3.2.1.17" evidence="5"/>
<dbReference type="InterPro" id="IPR006530">
    <property type="entry name" value="YD"/>
</dbReference>
<keyword evidence="5 9" id="KW-0378">Hydrolase</keyword>
<dbReference type="InterPro" id="IPR022385">
    <property type="entry name" value="Rhs_assc_core"/>
</dbReference>
<evidence type="ECO:0000259" key="7">
    <source>
        <dbReference type="Pfam" id="PF20148"/>
    </source>
</evidence>
<feature type="domain" description="Teneurin-like YD-shell" evidence="8">
    <location>
        <begin position="1483"/>
        <end position="1624"/>
    </location>
</feature>
<dbReference type="Gene3D" id="2.180.10.10">
    <property type="entry name" value="RHS repeat-associated core"/>
    <property type="match status" value="5"/>
</dbReference>
<feature type="compositionally biased region" description="Low complexity" evidence="6">
    <location>
        <begin position="884"/>
        <end position="901"/>
    </location>
</feature>
<evidence type="ECO:0000256" key="5">
    <source>
        <dbReference type="RuleBase" id="RU003788"/>
    </source>
</evidence>
<evidence type="ECO:0000313" key="9">
    <source>
        <dbReference type="EMBL" id="QQZ60793.1"/>
    </source>
</evidence>
<dbReference type="PANTHER" id="PTHR32305:SF15">
    <property type="entry name" value="PROTEIN RHSA-RELATED"/>
    <property type="match status" value="1"/>
</dbReference>
<dbReference type="InterPro" id="IPR045351">
    <property type="entry name" value="DUF6531"/>
</dbReference>
<comment type="catalytic activity">
    <reaction evidence="5">
        <text>Hydrolysis of (1-&gt;4)-beta-linkages between N-acetylmuramic acid and N-acetyl-D-glucosamine residues in a peptidoglycan and between N-acetyl-D-glucosamine residues in chitodextrins.</text>
        <dbReference type="EC" id="3.2.1.17"/>
    </reaction>
</comment>
<dbReference type="GO" id="GO:0016998">
    <property type="term" value="P:cell wall macromolecule catabolic process"/>
    <property type="evidence" value="ECO:0007669"/>
    <property type="project" value="InterPro"/>
</dbReference>
<dbReference type="GO" id="GO:0003796">
    <property type="term" value="F:lysozyme activity"/>
    <property type="evidence" value="ECO:0007669"/>
    <property type="project" value="UniProtKB-EC"/>
</dbReference>
<dbReference type="InterPro" id="IPR033907">
    <property type="entry name" value="Endolysin_autolysin"/>
</dbReference>
<feature type="region of interest" description="Disordered" evidence="6">
    <location>
        <begin position="883"/>
        <end position="914"/>
    </location>
</feature>
<dbReference type="GO" id="GO:0009253">
    <property type="term" value="P:peptidoglycan catabolic process"/>
    <property type="evidence" value="ECO:0007669"/>
    <property type="project" value="InterPro"/>
</dbReference>
<dbReference type="Pfam" id="PF25023">
    <property type="entry name" value="TEN_YD-shell"/>
    <property type="match status" value="2"/>
</dbReference>
<accession>A0A974SBV4</accession>
<dbReference type="Pfam" id="PF20148">
    <property type="entry name" value="DUF6531"/>
    <property type="match status" value="1"/>
</dbReference>
<dbReference type="GO" id="GO:0042742">
    <property type="term" value="P:defense response to bacterium"/>
    <property type="evidence" value="ECO:0007669"/>
    <property type="project" value="UniProtKB-KW"/>
</dbReference>
<dbReference type="NCBIfam" id="TIGR01643">
    <property type="entry name" value="YD_repeat_2x"/>
    <property type="match status" value="16"/>
</dbReference>
<keyword evidence="3" id="KW-0677">Repeat</keyword>
<feature type="domain" description="DUF6531" evidence="7">
    <location>
        <begin position="347"/>
        <end position="417"/>
    </location>
</feature>
<feature type="domain" description="Teneurin-like YD-shell" evidence="8">
    <location>
        <begin position="1169"/>
        <end position="1306"/>
    </location>
</feature>
<feature type="region of interest" description="Disordered" evidence="6">
    <location>
        <begin position="1800"/>
        <end position="1827"/>
    </location>
</feature>
<dbReference type="InterPro" id="IPR050708">
    <property type="entry name" value="T6SS_VgrG/RHS"/>
</dbReference>
<dbReference type="InterPro" id="IPR023347">
    <property type="entry name" value="Lysozyme_dom_sf"/>
</dbReference>
<name>A0A974SBV4_9BACL</name>
<dbReference type="InterPro" id="IPR031325">
    <property type="entry name" value="RHS_repeat"/>
</dbReference>
<dbReference type="Proteomes" id="UP000595841">
    <property type="component" value="Chromosome"/>
</dbReference>
<sequence length="2309" mass="249278">MKFRVLKRKWRSGSLKARVNLMLALLLVIAYIPVLPGLTKLTSSAYAATNMRIEPSELSPGPGKSVEISFSFNAADDGQDQHETNISLCTPQKDGSAPLLGDLITSGVYPTKQNGQYIVHKYVWDGKIGGVPLDEGRYNICISPAEYNGSGVYYGQIASFEILGGDEVQPPAALQIRPAASGQSVVSGTAEPGTLLEVELYYPSSGEDKLYSNVAVNSAGQWSQQLGITPGVTAHITARAKKDGKISGYSEPLAVLRAAMPAFSLSWEALAAYYYKLDSVQAMKEKAQEIAVLNQSAASSGTISGLTSILLTDPQTARAISSGDLTQFTEAAIQDRLRIVNPSGQAPVDPARGDFVYSSDSISLQALMPLQFGLSYLSRDPYKGVNGLGWHHSYEWKLNPLNSGKVEVMSPDGSLFEYVPLAGGQYLTPRGTDWTLSAPSSGEYTLASPQGDLYRFNAEGLLQSVTDLNGNQIAFAYQGTKLEEVSTAGASLSLSYDGAGKLIAVSDPASRQMSFHYDPASGDMTSITDVDGATTKLTYDDTHHVLSVTDAKGTAVMSVAYDDHQRVTSFTDFYGNTSSSAYEGRVAPVVRGEEPEGGETGIDPANGRDIPESNEVILSGTMNNLAHAPAYRKVEGLKPLIADYLAGSIGMIESKRNAFSASAVAAPGGIADIQSAIAASSASPAVVSSGHLNIEESVTFGSPGKPVVLIVDGMNTNKDITVRVYGTLILKQGLNANTKLALDVQKVQGLYGNLWSGGPIHLNNDSSVTVGDTLQTGSLTYNSGGLTVDAQRILIAGDLSINTRVEMNIAQEMTVGGIVSNNQTANLTVTGGDLFVRDNVSVNNNLKVQTGGLFVLGGDMTPNQTPVVRTGVGSGKTILTYPQSSAGSAGSGKISSASQGGTNSASSGNPAAVSPAGLASSIATTANKTTWTNALHQDTSYIWNNHFQVAQRQAANGAVVKYSYDSSDRVTAITDANGNKGKFAYDERGNLTQTTDESGYSSLTRYNAMNRPVKEIDALGNRATYEYDTAGNLVKSTDALGGVVTIARDSAGVPVSVTDAEGHTTAYINDADGFAKEIKDPSGYTTIIERDTLHRTTKITDAEGKLQAVDYDQKDRAVAVTNALDQTSSVTYDANGNPVEHTDEAGSKTVSNYQVYRLSSTADALQNSTSKTYDALGRVIEAKDEAGAVTAYSYDSVGQLEEVTDAEGHSSTYTYDDNGNMLTQKDAKGNITSYTYSKRNELLSVTDPLGAKTRYRYDAAGNTIKETDALGNSTYYDYNALGQLVKVTDALGAVTEYQYDKNGNQVAVIDPNHSVWTTKYDSRGLDAGTINPLNEETAVTRNARGLMTEFLDAAGQKTTYEYDALGRNTRVRNALGYETTYAYDAQGNVEKIVDANHHETAFTYDPLGRLTEVKNAEGSTTKYSYDASGNLLDKTNALGAVTSYRYDALNRVIESVNPLQEKTTLAYDENGNLQKVTEPDSNTTVYTYNKGNQVEQIQYGNDLSVKYKYDPAGRRSLMTDSTGDTRYTYDALNRPTSVIDPRGNNVRYEWTATGQRSRIIYPDNTVVSYDYDKLDRIKQVTDAQNGITSYLYDAAGRLKEKLLPNKGQSTYSYDGAGQLLEMKHTAPGGALLEQLTYVYDPAGNKIRSERQEGGSDEDNPAGTPRPADISDYAYDALNQLVQVQKQNGSKVVYSYDTVGNRLGKETTEAGTTIKEQYTYDAANKLTHFEKGSDYKDYTYDKRGNLLEVSGIDSEAALGLLTAKTSAQKTTVPDSVYSDMETSGLDASGDADPLVELLDPLSSIPDPASSPAGTIPTDVEGASLSGLPDADVKAGVTGDVYGADKALTPEGLLKAALAAGPKVLESNRWDASNRLIKNTNTYGDITTYQYDGDGNRVSMRTTIGDGAVQDAYLPGNPAGNRDGWEPQYKKRQLDIYFTNDTTMSIPQPLTATGATGQNWKQSYVYGAGEERISMSYLVSGDKSNDWEPAAGASGASAAAGAPKTLFYLSDAQGSVIGLEGQDGSMSTRYRYDEFGVAEAPEKFDLNWSGPDNLFGYTSLSYDYYSGYSHAQARDFDSSIGRFISEDTYEGQLIDPLSLNLYAYVQNNPLIFTDPTGHYTFKDDPSKPAVVQGYVVNTDMHASNKLVEFLKTYETFSGKWYYATKEEKERNIKTIGYGHVIQPGEESLFKGITEEQALVLLKSDIKNKAENYINDWAKSNDIVFSQQQFDALVSWKFNGGNFLNRDPGKMLKDGDFSSSKFQNEFKNEMLLWVKGSGKKLPGLYMRRYDEWEMFVNGDYTRNYNRVLPKGF</sequence>
<keyword evidence="4" id="KW-1035">Host cytoplasm</keyword>
<keyword evidence="1 5" id="KW-0929">Antimicrobial</keyword>
<evidence type="ECO:0000256" key="6">
    <source>
        <dbReference type="SAM" id="MobiDB-lite"/>
    </source>
</evidence>
<feature type="region of interest" description="Disordered" evidence="6">
    <location>
        <begin position="1646"/>
        <end position="1669"/>
    </location>
</feature>
<keyword evidence="10" id="KW-1185">Reference proteome</keyword>
<evidence type="ECO:0000256" key="3">
    <source>
        <dbReference type="ARBA" id="ARBA00022737"/>
    </source>
</evidence>
<dbReference type="Pfam" id="PF05593">
    <property type="entry name" value="RHS_repeat"/>
    <property type="match status" value="7"/>
</dbReference>
<dbReference type="CDD" id="cd00737">
    <property type="entry name" value="lyz_endolysin_autolysin"/>
    <property type="match status" value="1"/>
</dbReference>
<organism evidence="9 10">
    <name type="scientific">Paenibacillus sonchi</name>
    <dbReference type="NCBI Taxonomy" id="373687"/>
    <lineage>
        <taxon>Bacteria</taxon>
        <taxon>Bacillati</taxon>
        <taxon>Bacillota</taxon>
        <taxon>Bacilli</taxon>
        <taxon>Bacillales</taxon>
        <taxon>Paenibacillaceae</taxon>
        <taxon>Paenibacillus</taxon>
        <taxon>Paenibacillus sonchi group</taxon>
    </lineage>
</organism>
<dbReference type="PANTHER" id="PTHR32305">
    <property type="match status" value="1"/>
</dbReference>
<dbReference type="EMBL" id="CP068595">
    <property type="protein sequence ID" value="QQZ60793.1"/>
    <property type="molecule type" value="Genomic_DNA"/>
</dbReference>
<protein>
    <recommendedName>
        <fullName evidence="5">Lysozyme</fullName>
        <ecNumber evidence="5">3.2.1.17</ecNumber>
    </recommendedName>
</protein>
<keyword evidence="5" id="KW-0326">Glycosidase</keyword>
<evidence type="ECO:0000256" key="1">
    <source>
        <dbReference type="ARBA" id="ARBA00022529"/>
    </source>
</evidence>
<evidence type="ECO:0000256" key="2">
    <source>
        <dbReference type="ARBA" id="ARBA00022638"/>
    </source>
</evidence>
<dbReference type="SUPFAM" id="SSF69304">
    <property type="entry name" value="Tricorn protease N-terminal domain"/>
    <property type="match status" value="1"/>
</dbReference>
<dbReference type="RefSeq" id="WP_202676756.1">
    <property type="nucleotide sequence ID" value="NZ_CP068595.1"/>
</dbReference>
<dbReference type="Pfam" id="PF00959">
    <property type="entry name" value="Phage_lysozyme"/>
    <property type="match status" value="1"/>
</dbReference>
<evidence type="ECO:0000313" key="10">
    <source>
        <dbReference type="Proteomes" id="UP000595841"/>
    </source>
</evidence>
<reference evidence="9 10" key="1">
    <citation type="submission" date="2021-01" db="EMBL/GenBank/DDBJ databases">
        <title>Whole genome sequence of Paenibacillus sonchi LMG 24727 for comparative genomics.</title>
        <authorList>
            <person name="Lee G."/>
            <person name="Kim M.-J."/>
            <person name="Lim K."/>
            <person name="Shin J.-H."/>
        </authorList>
    </citation>
    <scope>NUCLEOTIDE SEQUENCE [LARGE SCALE GENOMIC DNA]</scope>
    <source>
        <strain evidence="9 10">LMG 24727</strain>
    </source>
</reference>
<gene>
    <name evidence="9" type="ORF">JI735_30800</name>
</gene>
<dbReference type="InterPro" id="IPR056823">
    <property type="entry name" value="TEN-like_YD-shell"/>
</dbReference>
<dbReference type="InterPro" id="IPR023346">
    <property type="entry name" value="Lysozyme-like_dom_sf"/>
</dbReference>
<comment type="similarity">
    <text evidence="5">Belongs to the glycosyl hydrolase 24 family.</text>
</comment>
<dbReference type="KEGG" id="pson:JI735_30800"/>
<proteinExistence type="inferred from homology"/>
<evidence type="ECO:0000256" key="4">
    <source>
        <dbReference type="ARBA" id="ARBA00023200"/>
    </source>
</evidence>